<comment type="caution">
    <text evidence="2">The sequence shown here is derived from an EMBL/GenBank/DDBJ whole genome shotgun (WGS) entry which is preliminary data.</text>
</comment>
<evidence type="ECO:0000313" key="2">
    <source>
        <dbReference type="EMBL" id="CAG4884662.1"/>
    </source>
</evidence>
<evidence type="ECO:0000259" key="1">
    <source>
        <dbReference type="PROSITE" id="PS51787"/>
    </source>
</evidence>
<dbReference type="PANTHER" id="PTHR46732">
    <property type="entry name" value="ATP-DEPENDENT PROTEASE LA (LON) DOMAIN PROTEIN"/>
    <property type="match status" value="1"/>
</dbReference>
<dbReference type="SUPFAM" id="SSF88697">
    <property type="entry name" value="PUA domain-like"/>
    <property type="match status" value="1"/>
</dbReference>
<dbReference type="RefSeq" id="WP_220636488.1">
    <property type="nucleotide sequence ID" value="NZ_CAJQUM010000001.1"/>
</dbReference>
<dbReference type="InterPro" id="IPR003111">
    <property type="entry name" value="Lon_prtase_N"/>
</dbReference>
<keyword evidence="3" id="KW-1185">Reference proteome</keyword>
<dbReference type="SMART" id="SM00464">
    <property type="entry name" value="LON"/>
    <property type="match status" value="1"/>
</dbReference>
<sequence>MAIVNDVPLFPLETVLFPGGRLPLKIFEQRYMDMVKACLKNDAPFGVCLIASGRETGAPALPHGIGTLARIARWDMPQTGILQVRCHGEQRFHIVSRRIEASGLQRADIEVFEDAGPAPLDARHEFLASLLSRIIDNIADTMLFQTLRLDDSVWVGYRLCELLPIGLPDKQKLLELDDHVVRLDAVHQLLLDKGLLNPSR</sequence>
<dbReference type="Proteomes" id="UP000742786">
    <property type="component" value="Unassembled WGS sequence"/>
</dbReference>
<dbReference type="PANTHER" id="PTHR46732:SF8">
    <property type="entry name" value="ATP-DEPENDENT PROTEASE LA (LON) DOMAIN PROTEIN"/>
    <property type="match status" value="1"/>
</dbReference>
<dbReference type="InterPro" id="IPR015947">
    <property type="entry name" value="PUA-like_sf"/>
</dbReference>
<dbReference type="AlphaFoldDB" id="A0A916J4Z6"/>
<reference evidence="2" key="1">
    <citation type="submission" date="2021-04" db="EMBL/GenBank/DDBJ databases">
        <authorList>
            <person name="Hornung B."/>
        </authorList>
    </citation>
    <scope>NUCLEOTIDE SEQUENCE</scope>
    <source>
        <strain evidence="2">G5G6</strain>
    </source>
</reference>
<evidence type="ECO:0000313" key="3">
    <source>
        <dbReference type="Proteomes" id="UP000742786"/>
    </source>
</evidence>
<dbReference type="Pfam" id="PF02190">
    <property type="entry name" value="LON_substr_bdg"/>
    <property type="match status" value="1"/>
</dbReference>
<dbReference type="Gene3D" id="2.30.130.40">
    <property type="entry name" value="LON domain-like"/>
    <property type="match status" value="1"/>
</dbReference>
<dbReference type="InterPro" id="IPR046336">
    <property type="entry name" value="Lon_prtase_N_sf"/>
</dbReference>
<proteinExistence type="predicted"/>
<dbReference type="EMBL" id="CAJQUM010000001">
    <property type="protein sequence ID" value="CAG4884662.1"/>
    <property type="molecule type" value="Genomic_DNA"/>
</dbReference>
<protein>
    <submittedName>
        <fullName evidence="2">Peptidase S16, lon domain protein</fullName>
    </submittedName>
</protein>
<accession>A0A916J4Z6</accession>
<dbReference type="Gene3D" id="1.10.4060.10">
    <property type="entry name" value="BPP1347 like domain"/>
    <property type="match status" value="1"/>
</dbReference>
<name>A0A916J4Z6_9PROT</name>
<feature type="domain" description="Lon N-terminal" evidence="1">
    <location>
        <begin position="4"/>
        <end position="194"/>
    </location>
</feature>
<dbReference type="PROSITE" id="PS51787">
    <property type="entry name" value="LON_N"/>
    <property type="match status" value="1"/>
</dbReference>
<organism evidence="2 3">
    <name type="scientific">Georgfuchsia toluolica</name>
    <dbReference type="NCBI Taxonomy" id="424218"/>
    <lineage>
        <taxon>Bacteria</taxon>
        <taxon>Pseudomonadati</taxon>
        <taxon>Pseudomonadota</taxon>
        <taxon>Betaproteobacteria</taxon>
        <taxon>Nitrosomonadales</taxon>
        <taxon>Sterolibacteriaceae</taxon>
        <taxon>Georgfuchsia</taxon>
    </lineage>
</organism>
<gene>
    <name evidence="2" type="ORF">GTOL_12545</name>
</gene>